<dbReference type="Proteomes" id="UP000237246">
    <property type="component" value="Unassembled WGS sequence"/>
</dbReference>
<evidence type="ECO:0000256" key="1">
    <source>
        <dbReference type="ARBA" id="ARBA00004370"/>
    </source>
</evidence>
<dbReference type="PROSITE" id="PS50050">
    <property type="entry name" value="TNFR_NGFR_2"/>
    <property type="match status" value="1"/>
</dbReference>
<keyword evidence="11" id="KW-1185">Reference proteome</keyword>
<feature type="disulfide bond" evidence="7">
    <location>
        <begin position="135"/>
        <end position="153"/>
    </location>
</feature>
<comment type="caution">
    <text evidence="7">Lacks conserved residue(s) required for the propagation of feature annotation.</text>
</comment>
<dbReference type="InterPro" id="IPR001368">
    <property type="entry name" value="TNFR/NGFR_Cys_rich_reg"/>
</dbReference>
<comment type="subcellular location">
    <subcellularLocation>
        <location evidence="1">Membrane</location>
    </subcellularLocation>
</comment>
<dbReference type="GO" id="GO:0036462">
    <property type="term" value="P:TRAIL-activated apoptotic signaling pathway"/>
    <property type="evidence" value="ECO:0007669"/>
    <property type="project" value="TreeGrafter"/>
</dbReference>
<keyword evidence="5" id="KW-0675">Receptor</keyword>
<dbReference type="EMBL" id="PPHD01026919">
    <property type="protein sequence ID" value="POI26791.1"/>
    <property type="molecule type" value="Genomic_DNA"/>
</dbReference>
<proteinExistence type="predicted"/>
<keyword evidence="2" id="KW-0677">Repeat</keyword>
<dbReference type="SUPFAM" id="SSF57586">
    <property type="entry name" value="TNF receptor-like"/>
    <property type="match status" value="2"/>
</dbReference>
<keyword evidence="4 7" id="KW-1015">Disulfide bond</keyword>
<name>A0A2P4SRQ5_BAMTH</name>
<evidence type="ECO:0000256" key="8">
    <source>
        <dbReference type="SAM" id="SignalP"/>
    </source>
</evidence>
<dbReference type="GO" id="GO:0009986">
    <property type="term" value="C:cell surface"/>
    <property type="evidence" value="ECO:0007669"/>
    <property type="project" value="TreeGrafter"/>
</dbReference>
<evidence type="ECO:0000256" key="2">
    <source>
        <dbReference type="ARBA" id="ARBA00022737"/>
    </source>
</evidence>
<evidence type="ECO:0000256" key="4">
    <source>
        <dbReference type="ARBA" id="ARBA00023157"/>
    </source>
</evidence>
<keyword evidence="3" id="KW-0472">Membrane</keyword>
<dbReference type="GO" id="GO:0005886">
    <property type="term" value="C:plasma membrane"/>
    <property type="evidence" value="ECO:0007669"/>
    <property type="project" value="TreeGrafter"/>
</dbReference>
<dbReference type="PANTHER" id="PTHR46330:SF16">
    <property type="entry name" value="TUMOR NECROSIS FACTOR RECEPTOR SUPERFAMILY MEMBER 22"/>
    <property type="match status" value="1"/>
</dbReference>
<organism evidence="10 11">
    <name type="scientific">Bambusicola thoracicus</name>
    <name type="common">Chinese bamboo-partridge</name>
    <name type="synonym">Perdix thoracica</name>
    <dbReference type="NCBI Taxonomy" id="9083"/>
    <lineage>
        <taxon>Eukaryota</taxon>
        <taxon>Metazoa</taxon>
        <taxon>Chordata</taxon>
        <taxon>Craniata</taxon>
        <taxon>Vertebrata</taxon>
        <taxon>Euteleostomi</taxon>
        <taxon>Archelosauria</taxon>
        <taxon>Archosauria</taxon>
        <taxon>Dinosauria</taxon>
        <taxon>Saurischia</taxon>
        <taxon>Theropoda</taxon>
        <taxon>Coelurosauria</taxon>
        <taxon>Aves</taxon>
        <taxon>Neognathae</taxon>
        <taxon>Galloanserae</taxon>
        <taxon>Galliformes</taxon>
        <taxon>Phasianidae</taxon>
        <taxon>Perdicinae</taxon>
        <taxon>Bambusicola</taxon>
    </lineage>
</organism>
<dbReference type="GO" id="GO:0043065">
    <property type="term" value="P:positive regulation of apoptotic process"/>
    <property type="evidence" value="ECO:0007669"/>
    <property type="project" value="TreeGrafter"/>
</dbReference>
<dbReference type="Gene3D" id="2.10.50.10">
    <property type="entry name" value="Tumor Necrosis Factor Receptor, subunit A, domain 2"/>
    <property type="match status" value="2"/>
</dbReference>
<feature type="repeat" description="TNFR-Cys" evidence="7">
    <location>
        <begin position="113"/>
        <end position="153"/>
    </location>
</feature>
<keyword evidence="6" id="KW-0325">Glycoprotein</keyword>
<evidence type="ECO:0000256" key="7">
    <source>
        <dbReference type="PROSITE-ProRule" id="PRU00206"/>
    </source>
</evidence>
<dbReference type="Pfam" id="PF00020">
    <property type="entry name" value="TNFR_c6"/>
    <property type="match status" value="1"/>
</dbReference>
<dbReference type="PANTHER" id="PTHR46330">
    <property type="entry name" value="TUMOR NECROSIS FACTOR RECEPTOR SUPERFAMILY MEMBER 10B"/>
    <property type="match status" value="1"/>
</dbReference>
<evidence type="ECO:0000259" key="9">
    <source>
        <dbReference type="PROSITE" id="PS50050"/>
    </source>
</evidence>
<feature type="domain" description="TNFR-Cys" evidence="9">
    <location>
        <begin position="113"/>
        <end position="153"/>
    </location>
</feature>
<feature type="chain" id="PRO_5015169880" description="TNFR-Cys domain-containing protein" evidence="8">
    <location>
        <begin position="18"/>
        <end position="184"/>
    </location>
</feature>
<evidence type="ECO:0000313" key="10">
    <source>
        <dbReference type="EMBL" id="POI26791.1"/>
    </source>
</evidence>
<feature type="signal peptide" evidence="8">
    <location>
        <begin position="1"/>
        <end position="17"/>
    </location>
</feature>
<gene>
    <name evidence="10" type="ORF">CIB84_009457</name>
</gene>
<evidence type="ECO:0000256" key="3">
    <source>
        <dbReference type="ARBA" id="ARBA00023136"/>
    </source>
</evidence>
<reference evidence="10 11" key="1">
    <citation type="submission" date="2018-01" db="EMBL/GenBank/DDBJ databases">
        <title>Comparison of the Chinese Bamboo Partridge and Red Junglefowl genome sequences highlights the importance of demography in genome evolution.</title>
        <authorList>
            <person name="Tiley G.P."/>
            <person name="Kimball R.T."/>
            <person name="Braun E.L."/>
            <person name="Burleigh J.G."/>
        </authorList>
    </citation>
    <scope>NUCLEOTIDE SEQUENCE [LARGE SCALE GENOMIC DNA]</scope>
    <source>
        <strain evidence="10">RTK389</strain>
        <tissue evidence="10">Blood</tissue>
    </source>
</reference>
<dbReference type="OrthoDB" id="8848202at2759"/>
<comment type="caution">
    <text evidence="10">The sequence shown here is derived from an EMBL/GenBank/DDBJ whole genome shotgun (WGS) entry which is preliminary data.</text>
</comment>
<accession>A0A2P4SRQ5</accession>
<sequence>MGMRAVGLLLLFSSSAGTYVAQHCSTAHSNGNCASCTEGKDYTAHANGLEECLLCRQCKDVVESIEVGKIDHIYDQHTAYAQLYRATTLFSNFHFLDQITSRTCTVTSDTECQCQQGYFCPAEGCEICQRCSQKCPEGREIVQICNATMDLGCGLPDQGLVHKHCLLLYLTKQREAWSISGSNI</sequence>
<dbReference type="InterPro" id="IPR052491">
    <property type="entry name" value="TNFRSF10"/>
</dbReference>
<evidence type="ECO:0000256" key="5">
    <source>
        <dbReference type="ARBA" id="ARBA00023170"/>
    </source>
</evidence>
<evidence type="ECO:0000313" key="11">
    <source>
        <dbReference type="Proteomes" id="UP000237246"/>
    </source>
</evidence>
<evidence type="ECO:0000256" key="6">
    <source>
        <dbReference type="ARBA" id="ARBA00023180"/>
    </source>
</evidence>
<protein>
    <recommendedName>
        <fullName evidence="9">TNFR-Cys domain-containing protein</fullName>
    </recommendedName>
</protein>
<dbReference type="AlphaFoldDB" id="A0A2P4SRQ5"/>
<keyword evidence="8" id="KW-0732">Signal</keyword>